<proteinExistence type="predicted"/>
<organism evidence="1 2">
    <name type="scientific">Portunus trituberculatus</name>
    <name type="common">Swimming crab</name>
    <name type="synonym">Neptunus trituberculatus</name>
    <dbReference type="NCBI Taxonomy" id="210409"/>
    <lineage>
        <taxon>Eukaryota</taxon>
        <taxon>Metazoa</taxon>
        <taxon>Ecdysozoa</taxon>
        <taxon>Arthropoda</taxon>
        <taxon>Crustacea</taxon>
        <taxon>Multicrustacea</taxon>
        <taxon>Malacostraca</taxon>
        <taxon>Eumalacostraca</taxon>
        <taxon>Eucarida</taxon>
        <taxon>Decapoda</taxon>
        <taxon>Pleocyemata</taxon>
        <taxon>Brachyura</taxon>
        <taxon>Eubrachyura</taxon>
        <taxon>Portunoidea</taxon>
        <taxon>Portunidae</taxon>
        <taxon>Portuninae</taxon>
        <taxon>Portunus</taxon>
    </lineage>
</organism>
<reference evidence="1 2" key="1">
    <citation type="submission" date="2019-05" db="EMBL/GenBank/DDBJ databases">
        <title>Another draft genome of Portunus trituberculatus and its Hox gene families provides insights of decapod evolution.</title>
        <authorList>
            <person name="Jeong J.-H."/>
            <person name="Song I."/>
            <person name="Kim S."/>
            <person name="Choi T."/>
            <person name="Kim D."/>
            <person name="Ryu S."/>
            <person name="Kim W."/>
        </authorList>
    </citation>
    <scope>NUCLEOTIDE SEQUENCE [LARGE SCALE GENOMIC DNA]</scope>
    <source>
        <tissue evidence="1">Muscle</tissue>
    </source>
</reference>
<keyword evidence="2" id="KW-1185">Reference proteome</keyword>
<name>A0A5B7HW49_PORTR</name>
<gene>
    <name evidence="1" type="ORF">E2C01_067808</name>
</gene>
<evidence type="ECO:0000313" key="1">
    <source>
        <dbReference type="EMBL" id="MPC73477.1"/>
    </source>
</evidence>
<sequence length="120" mass="11941">MTPAVINVEFKVCPLSRPTLAKPSVIARVGTMKSGSLNVSSLARGHYRQLLQSPGQGAAAAAAAVAAASAGGDGGGAAAVPYGVPSAGSIFHFMWPFVISVNDEVTAVRDCVCGAVSATP</sequence>
<comment type="caution">
    <text evidence="1">The sequence shown here is derived from an EMBL/GenBank/DDBJ whole genome shotgun (WGS) entry which is preliminary data.</text>
</comment>
<dbReference type="AlphaFoldDB" id="A0A5B7HW49"/>
<dbReference type="EMBL" id="VSRR010036879">
    <property type="protein sequence ID" value="MPC73477.1"/>
    <property type="molecule type" value="Genomic_DNA"/>
</dbReference>
<protein>
    <submittedName>
        <fullName evidence="1">Uncharacterized protein</fullName>
    </submittedName>
</protein>
<accession>A0A5B7HW49</accession>
<evidence type="ECO:0000313" key="2">
    <source>
        <dbReference type="Proteomes" id="UP000324222"/>
    </source>
</evidence>
<dbReference type="Proteomes" id="UP000324222">
    <property type="component" value="Unassembled WGS sequence"/>
</dbReference>